<keyword evidence="1" id="KW-0812">Transmembrane</keyword>
<reference evidence="2" key="1">
    <citation type="journal article" date="2020" name="Stud. Mycol.">
        <title>101 Dothideomycetes genomes: a test case for predicting lifestyles and emergence of pathogens.</title>
        <authorList>
            <person name="Haridas S."/>
            <person name="Albert R."/>
            <person name="Binder M."/>
            <person name="Bloem J."/>
            <person name="Labutti K."/>
            <person name="Salamov A."/>
            <person name="Andreopoulos B."/>
            <person name="Baker S."/>
            <person name="Barry K."/>
            <person name="Bills G."/>
            <person name="Bluhm B."/>
            <person name="Cannon C."/>
            <person name="Castanera R."/>
            <person name="Culley D."/>
            <person name="Daum C."/>
            <person name="Ezra D."/>
            <person name="Gonzalez J."/>
            <person name="Henrissat B."/>
            <person name="Kuo A."/>
            <person name="Liang C."/>
            <person name="Lipzen A."/>
            <person name="Lutzoni F."/>
            <person name="Magnuson J."/>
            <person name="Mondo S."/>
            <person name="Nolan M."/>
            <person name="Ohm R."/>
            <person name="Pangilinan J."/>
            <person name="Park H.-J."/>
            <person name="Ramirez L."/>
            <person name="Alfaro M."/>
            <person name="Sun H."/>
            <person name="Tritt A."/>
            <person name="Yoshinaga Y."/>
            <person name="Zwiers L.-H."/>
            <person name="Turgeon B."/>
            <person name="Goodwin S."/>
            <person name="Spatafora J."/>
            <person name="Crous P."/>
            <person name="Grigoriev I."/>
        </authorList>
    </citation>
    <scope>NUCLEOTIDE SEQUENCE</scope>
    <source>
        <strain evidence="2">CBS 116005</strain>
    </source>
</reference>
<keyword evidence="1" id="KW-1133">Transmembrane helix</keyword>
<dbReference type="AlphaFoldDB" id="A0A6G1L3M2"/>
<dbReference type="Gene3D" id="3.90.550.10">
    <property type="entry name" value="Spore Coat Polysaccharide Biosynthesis Protein SpsA, Chain A"/>
    <property type="match status" value="1"/>
</dbReference>
<name>A0A6G1L3M2_9PEZI</name>
<accession>A0A6G1L3M2</accession>
<evidence type="ECO:0000256" key="1">
    <source>
        <dbReference type="SAM" id="Phobius"/>
    </source>
</evidence>
<gene>
    <name evidence="2" type="ORF">EJ03DRAFT_337685</name>
</gene>
<dbReference type="OrthoDB" id="2014201at2759"/>
<proteinExistence type="predicted"/>
<feature type="transmembrane region" description="Helical" evidence="1">
    <location>
        <begin position="6"/>
        <end position="25"/>
    </location>
</feature>
<dbReference type="Proteomes" id="UP000799436">
    <property type="component" value="Unassembled WGS sequence"/>
</dbReference>
<dbReference type="InterPro" id="IPR029044">
    <property type="entry name" value="Nucleotide-diphossugar_trans"/>
</dbReference>
<dbReference type="EMBL" id="ML995856">
    <property type="protein sequence ID" value="KAF2767467.1"/>
    <property type="molecule type" value="Genomic_DNA"/>
</dbReference>
<keyword evidence="3" id="KW-1185">Reference proteome</keyword>
<organism evidence="2 3">
    <name type="scientific">Teratosphaeria nubilosa</name>
    <dbReference type="NCBI Taxonomy" id="161662"/>
    <lineage>
        <taxon>Eukaryota</taxon>
        <taxon>Fungi</taxon>
        <taxon>Dikarya</taxon>
        <taxon>Ascomycota</taxon>
        <taxon>Pezizomycotina</taxon>
        <taxon>Dothideomycetes</taxon>
        <taxon>Dothideomycetidae</taxon>
        <taxon>Mycosphaerellales</taxon>
        <taxon>Teratosphaeriaceae</taxon>
        <taxon>Teratosphaeria</taxon>
    </lineage>
</organism>
<protein>
    <submittedName>
        <fullName evidence="2">Uncharacterized protein</fullName>
    </submittedName>
</protein>
<keyword evidence="1" id="KW-0472">Membrane</keyword>
<evidence type="ECO:0000313" key="2">
    <source>
        <dbReference type="EMBL" id="KAF2767467.1"/>
    </source>
</evidence>
<sequence>MQPPVTTLATASIVVSLAFLLWTSLRYLGHNDWTLTTSQSKQQHADLVSELMPENSRLQALQAIQSAGTTDEAKIEHDSTPDHNGDGFAYVFYATADSYACSVLVNIHRLHNLLHITYPIHVLVSSAGSQVYIDAFWSTGVTAR</sequence>
<evidence type="ECO:0000313" key="3">
    <source>
        <dbReference type="Proteomes" id="UP000799436"/>
    </source>
</evidence>